<feature type="transmembrane region" description="Helical" evidence="8">
    <location>
        <begin position="304"/>
        <end position="324"/>
    </location>
</feature>
<keyword evidence="3" id="KW-1003">Cell membrane</keyword>
<dbReference type="SUPFAM" id="SSF118215">
    <property type="entry name" value="Proton glutamate symport protein"/>
    <property type="match status" value="1"/>
</dbReference>
<evidence type="ECO:0000256" key="6">
    <source>
        <dbReference type="ARBA" id="ARBA00022989"/>
    </source>
</evidence>
<evidence type="ECO:0000256" key="5">
    <source>
        <dbReference type="ARBA" id="ARBA00022847"/>
    </source>
</evidence>
<evidence type="ECO:0000256" key="1">
    <source>
        <dbReference type="ARBA" id="ARBA00004651"/>
    </source>
</evidence>
<dbReference type="FunFam" id="1.10.3860.10:FF:000001">
    <property type="entry name" value="C4-dicarboxylate transport protein"/>
    <property type="match status" value="1"/>
</dbReference>
<feature type="transmembrane region" description="Helical" evidence="8">
    <location>
        <begin position="336"/>
        <end position="358"/>
    </location>
</feature>
<name>A0A9X2MFV5_9FIRM</name>
<dbReference type="PRINTS" id="PR00173">
    <property type="entry name" value="EDTRNSPORT"/>
</dbReference>
<feature type="transmembrane region" description="Helical" evidence="8">
    <location>
        <begin position="153"/>
        <end position="170"/>
    </location>
</feature>
<evidence type="ECO:0000256" key="3">
    <source>
        <dbReference type="ARBA" id="ARBA00022475"/>
    </source>
</evidence>
<dbReference type="PANTHER" id="PTHR42865">
    <property type="entry name" value="PROTON/GLUTAMATE-ASPARTATE SYMPORTER"/>
    <property type="match status" value="1"/>
</dbReference>
<dbReference type="GO" id="GO:0015293">
    <property type="term" value="F:symporter activity"/>
    <property type="evidence" value="ECO:0007669"/>
    <property type="project" value="UniProtKB-KW"/>
</dbReference>
<evidence type="ECO:0000256" key="8">
    <source>
        <dbReference type="SAM" id="Phobius"/>
    </source>
</evidence>
<keyword evidence="2" id="KW-0813">Transport</keyword>
<dbReference type="InterPro" id="IPR001991">
    <property type="entry name" value="Na-dicarboxylate_symporter"/>
</dbReference>
<protein>
    <submittedName>
        <fullName evidence="9">Dicarboxylate/amino acid:cation symporter</fullName>
    </submittedName>
</protein>
<evidence type="ECO:0000313" key="9">
    <source>
        <dbReference type="EMBL" id="MCR1823311.1"/>
    </source>
</evidence>
<accession>A0A9X2MFV5</accession>
<gene>
    <name evidence="9" type="ORF">NSA58_10975</name>
</gene>
<organism evidence="9 10">
    <name type="scientific">Terrisporobacter muris</name>
    <dbReference type="NCBI Taxonomy" id="2963284"/>
    <lineage>
        <taxon>Bacteria</taxon>
        <taxon>Bacillati</taxon>
        <taxon>Bacillota</taxon>
        <taxon>Clostridia</taxon>
        <taxon>Peptostreptococcales</taxon>
        <taxon>Peptostreptococcaceae</taxon>
        <taxon>Terrisporobacter</taxon>
    </lineage>
</organism>
<dbReference type="RefSeq" id="WP_257560459.1">
    <property type="nucleotide sequence ID" value="NZ_JANKBY010000128.1"/>
</dbReference>
<feature type="transmembrane region" description="Helical" evidence="8">
    <location>
        <begin position="88"/>
        <end position="108"/>
    </location>
</feature>
<dbReference type="InterPro" id="IPR036458">
    <property type="entry name" value="Na:dicarbo_symporter_sf"/>
</dbReference>
<feature type="transmembrane region" description="Helical" evidence="8">
    <location>
        <begin position="53"/>
        <end position="76"/>
    </location>
</feature>
<dbReference type="GO" id="GO:0006835">
    <property type="term" value="P:dicarboxylic acid transport"/>
    <property type="evidence" value="ECO:0007669"/>
    <property type="project" value="TreeGrafter"/>
</dbReference>
<comment type="caution">
    <text evidence="9">The sequence shown here is derived from an EMBL/GenBank/DDBJ whole genome shotgun (WGS) entry which is preliminary data.</text>
</comment>
<dbReference type="Gene3D" id="1.10.3860.10">
    <property type="entry name" value="Sodium:dicarboxylate symporter"/>
    <property type="match status" value="1"/>
</dbReference>
<evidence type="ECO:0000256" key="4">
    <source>
        <dbReference type="ARBA" id="ARBA00022692"/>
    </source>
</evidence>
<dbReference type="GO" id="GO:0005886">
    <property type="term" value="C:plasma membrane"/>
    <property type="evidence" value="ECO:0007669"/>
    <property type="project" value="UniProtKB-SubCell"/>
</dbReference>
<dbReference type="Pfam" id="PF00375">
    <property type="entry name" value="SDF"/>
    <property type="match status" value="1"/>
</dbReference>
<evidence type="ECO:0000256" key="2">
    <source>
        <dbReference type="ARBA" id="ARBA00022448"/>
    </source>
</evidence>
<dbReference type="Proteomes" id="UP001140817">
    <property type="component" value="Unassembled WGS sequence"/>
</dbReference>
<dbReference type="EMBL" id="JANKBY010000128">
    <property type="protein sequence ID" value="MCR1823311.1"/>
    <property type="molecule type" value="Genomic_DNA"/>
</dbReference>
<feature type="transmembrane region" description="Helical" evidence="8">
    <location>
        <begin position="191"/>
        <end position="212"/>
    </location>
</feature>
<keyword evidence="10" id="KW-1185">Reference proteome</keyword>
<keyword evidence="6 8" id="KW-1133">Transmembrane helix</keyword>
<keyword evidence="5" id="KW-0769">Symport</keyword>
<sequence length="423" mass="44809">MKKKVTLTSKILLGLFLGFIFGLILKSLPESYIKDTVIIGGVFKVLGSGFTSAIKMMVVPLVFVSLVCGASSMGDFKQLGRIGTKTMAFYLSTTAIAIVTALFLGSVLKPGEGLDMSSVVTGEVAIGESKSLVDIILGIIPSNPIASFANGDMLQIIFFALLTGVAMSMVGEKAEPIRKVFESANDICMKMVGIIMMAAPIGVFALVAETFSTVGKDAILVLIKYLAVVLLGLAIHVTIVYGGLFKIFTKQKIMPFLKKFTKVAAITFSTSSSNASVPASMEILEDLGVGKTTRSFTIPMGATINMDGTAIMQGVAALFIAQIYGIDLEINQMMTIVLTATLASIGTAGVPGVGMIMLSMVLTSVNLPLEGIGLIMGVERIVDMFRTTVNVMGDNVCTLIVANSEKDFEVEKYYGEEKEAVVA</sequence>
<dbReference type="PANTHER" id="PTHR42865:SF7">
    <property type="entry name" value="PROTON_GLUTAMATE-ASPARTATE SYMPORTER"/>
    <property type="match status" value="1"/>
</dbReference>
<proteinExistence type="predicted"/>
<evidence type="ECO:0000313" key="10">
    <source>
        <dbReference type="Proteomes" id="UP001140817"/>
    </source>
</evidence>
<reference evidence="9" key="1">
    <citation type="submission" date="2022-07" db="EMBL/GenBank/DDBJ databases">
        <title>Enhanced cultured diversity of the mouse gut microbiota enables custom-made synthetic communities.</title>
        <authorList>
            <person name="Afrizal A."/>
        </authorList>
    </citation>
    <scope>NUCLEOTIDE SEQUENCE</scope>
    <source>
        <strain evidence="9">DSM 29186</strain>
    </source>
</reference>
<comment type="subcellular location">
    <subcellularLocation>
        <location evidence="1">Cell membrane</location>
        <topology evidence="1">Multi-pass membrane protein</topology>
    </subcellularLocation>
</comment>
<feature type="transmembrane region" description="Helical" evidence="8">
    <location>
        <begin position="218"/>
        <end position="244"/>
    </location>
</feature>
<dbReference type="AlphaFoldDB" id="A0A9X2MFV5"/>
<keyword evidence="7 8" id="KW-0472">Membrane</keyword>
<keyword evidence="4 8" id="KW-0812">Transmembrane</keyword>
<evidence type="ECO:0000256" key="7">
    <source>
        <dbReference type="ARBA" id="ARBA00023136"/>
    </source>
</evidence>